<feature type="domain" description="Transcriptional repressor PaaX-like C-terminal" evidence="2">
    <location>
        <begin position="176"/>
        <end position="258"/>
    </location>
</feature>
<accession>A0A7W0CHU1</accession>
<organism evidence="4 5">
    <name type="scientific">Nonomuraea soli</name>
    <dbReference type="NCBI Taxonomy" id="1032476"/>
    <lineage>
        <taxon>Bacteria</taxon>
        <taxon>Bacillati</taxon>
        <taxon>Actinomycetota</taxon>
        <taxon>Actinomycetes</taxon>
        <taxon>Streptosporangiales</taxon>
        <taxon>Streptosporangiaceae</taxon>
        <taxon>Nonomuraea</taxon>
    </lineage>
</organism>
<evidence type="ECO:0000259" key="1">
    <source>
        <dbReference type="Pfam" id="PF07848"/>
    </source>
</evidence>
<feature type="domain" description="Transcriptional repressor PaaX-like central Cas2-like" evidence="3">
    <location>
        <begin position="93"/>
        <end position="171"/>
    </location>
</feature>
<dbReference type="PANTHER" id="PTHR30319:SF1">
    <property type="entry name" value="TRANSCRIPTIONAL REPRESSOR PAAX"/>
    <property type="match status" value="1"/>
</dbReference>
<evidence type="ECO:0000313" key="5">
    <source>
        <dbReference type="Proteomes" id="UP000530928"/>
    </source>
</evidence>
<feature type="domain" description="Transcriptional repressor PaaX-like N-terminal" evidence="1">
    <location>
        <begin position="11"/>
        <end position="73"/>
    </location>
</feature>
<dbReference type="InterPro" id="IPR011965">
    <property type="entry name" value="PaaX_trns_reg"/>
</dbReference>
<dbReference type="EMBL" id="JACDUR010000003">
    <property type="protein sequence ID" value="MBA2891435.1"/>
    <property type="molecule type" value="Genomic_DNA"/>
</dbReference>
<protein>
    <submittedName>
        <fullName evidence="4">Phenylacetic acid degradation operon negative regulatory protein</fullName>
    </submittedName>
</protein>
<dbReference type="Pfam" id="PF08223">
    <property type="entry name" value="PaaX_C"/>
    <property type="match status" value="1"/>
</dbReference>
<dbReference type="Gene3D" id="1.10.10.10">
    <property type="entry name" value="Winged helix-like DNA-binding domain superfamily/Winged helix DNA-binding domain"/>
    <property type="match status" value="1"/>
</dbReference>
<dbReference type="PIRSF" id="PIRSF020623">
    <property type="entry name" value="PaaX"/>
    <property type="match status" value="1"/>
</dbReference>
<keyword evidence="5" id="KW-1185">Reference proteome</keyword>
<dbReference type="PANTHER" id="PTHR30319">
    <property type="entry name" value="PHENYLACETIC ACID REGULATOR-RELATED TRANSCRIPTIONAL REPRESSOR"/>
    <property type="match status" value="1"/>
</dbReference>
<comment type="caution">
    <text evidence="4">The sequence shown here is derived from an EMBL/GenBank/DDBJ whole genome shotgun (WGS) entry which is preliminary data.</text>
</comment>
<dbReference type="Pfam" id="PF07848">
    <property type="entry name" value="PaaX"/>
    <property type="match status" value="1"/>
</dbReference>
<sequence length="268" mass="30116">MTELRPQTLLLAFLGIHLLGKHVAVSSGSVIGVLAGLGVSEEATRSTLTRMTQRGLLERHRRGRQAYFGLTARSESVLEEGATRMWRTSPVNRGWDGRWTLIGFSLPESWTQQRHDLRSRLMWGGFGPLQNGLWIAPAIVDVPALLADLRLDAHIRAFVAETVKPTEAAQFVGEAFDLDGLAAGYRRFLRVWDRRRPLPELPDDLVRELLLQAEWLQLVRDDPRLPLEHLPDDWPSPQAEEVFHDLAAAFREPAARVAAGSLEFIDLP</sequence>
<dbReference type="InterPro" id="IPR012906">
    <property type="entry name" value="PaaX-like_N"/>
</dbReference>
<dbReference type="InterPro" id="IPR036388">
    <property type="entry name" value="WH-like_DNA-bd_sf"/>
</dbReference>
<dbReference type="AlphaFoldDB" id="A0A7W0CHU1"/>
<name>A0A7W0CHU1_9ACTN</name>
<dbReference type="InterPro" id="IPR013225">
    <property type="entry name" value="PaaX_C"/>
</dbReference>
<dbReference type="InterPro" id="IPR048846">
    <property type="entry name" value="PaaX-like_central"/>
</dbReference>
<reference evidence="4 5" key="1">
    <citation type="submission" date="2020-07" db="EMBL/GenBank/DDBJ databases">
        <title>Genomic Encyclopedia of Type Strains, Phase IV (KMG-IV): sequencing the most valuable type-strain genomes for metagenomic binning, comparative biology and taxonomic classification.</title>
        <authorList>
            <person name="Goeker M."/>
        </authorList>
    </citation>
    <scope>NUCLEOTIDE SEQUENCE [LARGE SCALE GENOMIC DNA]</scope>
    <source>
        <strain evidence="4 5">DSM 45533</strain>
    </source>
</reference>
<evidence type="ECO:0000313" key="4">
    <source>
        <dbReference type="EMBL" id="MBA2891435.1"/>
    </source>
</evidence>
<evidence type="ECO:0000259" key="3">
    <source>
        <dbReference type="Pfam" id="PF20803"/>
    </source>
</evidence>
<dbReference type="GO" id="GO:0006351">
    <property type="term" value="P:DNA-templated transcription"/>
    <property type="evidence" value="ECO:0007669"/>
    <property type="project" value="InterPro"/>
</dbReference>
<dbReference type="Gene3D" id="1.20.58.1460">
    <property type="match status" value="1"/>
</dbReference>
<dbReference type="Gene3D" id="3.30.70.2650">
    <property type="match status" value="1"/>
</dbReference>
<proteinExistence type="predicted"/>
<dbReference type="Pfam" id="PF20803">
    <property type="entry name" value="PaaX_M"/>
    <property type="match status" value="1"/>
</dbReference>
<dbReference type="Proteomes" id="UP000530928">
    <property type="component" value="Unassembled WGS sequence"/>
</dbReference>
<gene>
    <name evidence="4" type="ORF">HNR30_002776</name>
</gene>
<evidence type="ECO:0000259" key="2">
    <source>
        <dbReference type="Pfam" id="PF08223"/>
    </source>
</evidence>
<dbReference type="RefSeq" id="WP_312894395.1">
    <property type="nucleotide sequence ID" value="NZ_BAABAM010000002.1"/>
</dbReference>